<dbReference type="PANTHER" id="PTHR12147:SF56">
    <property type="entry name" value="AMINOPEPTIDASE YDR415C-RELATED"/>
    <property type="match status" value="1"/>
</dbReference>
<sequence length="458" mass="50582">MAPSTHFRFTLLTYSLLAACLKASSISDPSFQQLTFNDPSPHPTSGKPSSTKLPSFQAVLDESLARSVGKDQLGVLSLENLKSLHQHIASLPERRRLRWADGHEEWLTEGEKALVMWYEKGRRFVDVTDQPEESHAQGFVSSASPVTDSTTNQFPTVISHGSQKLANVLKDIEVSRMQSRLAKFTHFRTRYYRSSSGQESQKWLLELINELVSASPSNVTVSEFTHPWGQNSIIARFEPHPASDDTSLESCSTFVVGAHQDSTNLLPFLPAPGADDDGSGTISILEAFTILLKRAWSPAPNQGAVEFMWFSAEEGGLLGSQAIANSYHSESRNIRGMVQFDMTAFVKAGSEPNIGLVTDFVDDSLTEYLRLIIDEYLTVGWVNTKCGYACSDHASWSHIGVPSAFAIESTFKESNPYIHSINDKFDFPEFSFEHMAQFSRLVLGLVVELGGNSSAVSK</sequence>
<dbReference type="InterPro" id="IPR007484">
    <property type="entry name" value="Peptidase_M28"/>
</dbReference>
<dbReference type="EC" id="3.4.-.-" evidence="9"/>
<evidence type="ECO:0000313" key="12">
    <source>
        <dbReference type="EMBL" id="KAG0151694.1"/>
    </source>
</evidence>
<keyword evidence="5 9" id="KW-0732">Signal</keyword>
<feature type="signal peptide" evidence="9">
    <location>
        <begin position="1"/>
        <end position="23"/>
    </location>
</feature>
<feature type="region of interest" description="Disordered" evidence="10">
    <location>
        <begin position="34"/>
        <end position="53"/>
    </location>
</feature>
<dbReference type="AlphaFoldDB" id="A0A9P6NTI5"/>
<keyword evidence="3 9" id="KW-0645">Protease</keyword>
<comment type="similarity">
    <text evidence="8">Belongs to the peptidase M28 family. M28E subfamily.</text>
</comment>
<evidence type="ECO:0000256" key="8">
    <source>
        <dbReference type="ARBA" id="ARBA00043962"/>
    </source>
</evidence>
<dbReference type="FunFam" id="3.40.630.10:FF:000042">
    <property type="entry name" value="Peptide hydrolase"/>
    <property type="match status" value="1"/>
</dbReference>
<organism evidence="12 13">
    <name type="scientific">Cronartium quercuum f. sp. fusiforme G11</name>
    <dbReference type="NCBI Taxonomy" id="708437"/>
    <lineage>
        <taxon>Eukaryota</taxon>
        <taxon>Fungi</taxon>
        <taxon>Dikarya</taxon>
        <taxon>Basidiomycota</taxon>
        <taxon>Pucciniomycotina</taxon>
        <taxon>Pucciniomycetes</taxon>
        <taxon>Pucciniales</taxon>
        <taxon>Coleosporiaceae</taxon>
        <taxon>Cronartium</taxon>
    </lineage>
</organism>
<keyword evidence="2" id="KW-0031">Aminopeptidase</keyword>
<feature type="domain" description="Peptidase M28" evidence="11">
    <location>
        <begin position="253"/>
        <end position="428"/>
    </location>
</feature>
<reference evidence="12" key="1">
    <citation type="submission" date="2013-11" db="EMBL/GenBank/DDBJ databases">
        <title>Genome sequence of the fusiform rust pathogen reveals effectors for host alternation and coevolution with pine.</title>
        <authorList>
            <consortium name="DOE Joint Genome Institute"/>
            <person name="Smith K."/>
            <person name="Pendleton A."/>
            <person name="Kubisiak T."/>
            <person name="Anderson C."/>
            <person name="Salamov A."/>
            <person name="Aerts A."/>
            <person name="Riley R."/>
            <person name="Clum A."/>
            <person name="Lindquist E."/>
            <person name="Ence D."/>
            <person name="Campbell M."/>
            <person name="Kronenberg Z."/>
            <person name="Feau N."/>
            <person name="Dhillon B."/>
            <person name="Hamelin R."/>
            <person name="Burleigh J."/>
            <person name="Smith J."/>
            <person name="Yandell M."/>
            <person name="Nelson C."/>
            <person name="Grigoriev I."/>
            <person name="Davis J."/>
        </authorList>
    </citation>
    <scope>NUCLEOTIDE SEQUENCE</scope>
    <source>
        <strain evidence="12">G11</strain>
    </source>
</reference>
<dbReference type="SUPFAM" id="SSF53187">
    <property type="entry name" value="Zn-dependent exopeptidases"/>
    <property type="match status" value="1"/>
</dbReference>
<evidence type="ECO:0000256" key="5">
    <source>
        <dbReference type="ARBA" id="ARBA00022729"/>
    </source>
</evidence>
<name>A0A9P6NTI5_9BASI</name>
<comment type="caution">
    <text evidence="12">The sequence shown here is derived from an EMBL/GenBank/DDBJ whole genome shotgun (WGS) entry which is preliminary data.</text>
</comment>
<gene>
    <name evidence="12" type="ORF">CROQUDRAFT_129830</name>
</gene>
<evidence type="ECO:0000256" key="6">
    <source>
        <dbReference type="ARBA" id="ARBA00022801"/>
    </source>
</evidence>
<dbReference type="Pfam" id="PF04389">
    <property type="entry name" value="Peptidase_M28"/>
    <property type="match status" value="1"/>
</dbReference>
<keyword evidence="6 9" id="KW-0378">Hydrolase</keyword>
<dbReference type="EMBL" id="MU167211">
    <property type="protein sequence ID" value="KAG0151694.1"/>
    <property type="molecule type" value="Genomic_DNA"/>
</dbReference>
<evidence type="ECO:0000256" key="4">
    <source>
        <dbReference type="ARBA" id="ARBA00022723"/>
    </source>
</evidence>
<keyword evidence="4 9" id="KW-0479">Metal-binding</keyword>
<dbReference type="GO" id="GO:0046872">
    <property type="term" value="F:metal ion binding"/>
    <property type="evidence" value="ECO:0007669"/>
    <property type="project" value="UniProtKB-KW"/>
</dbReference>
<keyword evidence="13" id="KW-1185">Reference proteome</keyword>
<evidence type="ECO:0000256" key="9">
    <source>
        <dbReference type="RuleBase" id="RU361240"/>
    </source>
</evidence>
<evidence type="ECO:0000259" key="11">
    <source>
        <dbReference type="Pfam" id="PF04389"/>
    </source>
</evidence>
<evidence type="ECO:0000256" key="1">
    <source>
        <dbReference type="ARBA" id="ARBA00001947"/>
    </source>
</evidence>
<dbReference type="GO" id="GO:0006508">
    <property type="term" value="P:proteolysis"/>
    <property type="evidence" value="ECO:0007669"/>
    <property type="project" value="UniProtKB-KW"/>
</dbReference>
<accession>A0A9P6NTI5</accession>
<evidence type="ECO:0000256" key="10">
    <source>
        <dbReference type="SAM" id="MobiDB-lite"/>
    </source>
</evidence>
<keyword evidence="7 9" id="KW-0862">Zinc</keyword>
<dbReference type="OrthoDB" id="2214at2759"/>
<evidence type="ECO:0000256" key="2">
    <source>
        <dbReference type="ARBA" id="ARBA00022438"/>
    </source>
</evidence>
<protein>
    <recommendedName>
        <fullName evidence="9">Peptide hydrolase</fullName>
        <ecNumber evidence="9">3.4.-.-</ecNumber>
    </recommendedName>
</protein>
<dbReference type="GO" id="GO:0004177">
    <property type="term" value="F:aminopeptidase activity"/>
    <property type="evidence" value="ECO:0007669"/>
    <property type="project" value="UniProtKB-KW"/>
</dbReference>
<dbReference type="GO" id="GO:0008235">
    <property type="term" value="F:metalloexopeptidase activity"/>
    <property type="evidence" value="ECO:0007669"/>
    <property type="project" value="InterPro"/>
</dbReference>
<dbReference type="PANTHER" id="PTHR12147">
    <property type="entry name" value="METALLOPEPTIDASE M28 FAMILY MEMBER"/>
    <property type="match status" value="1"/>
</dbReference>
<proteinExistence type="inferred from homology"/>
<dbReference type="Proteomes" id="UP000886653">
    <property type="component" value="Unassembled WGS sequence"/>
</dbReference>
<evidence type="ECO:0000256" key="7">
    <source>
        <dbReference type="ARBA" id="ARBA00022833"/>
    </source>
</evidence>
<comment type="cofactor">
    <cofactor evidence="1">
        <name>Zn(2+)</name>
        <dbReference type="ChEBI" id="CHEBI:29105"/>
    </cofactor>
</comment>
<dbReference type="InterPro" id="IPR045175">
    <property type="entry name" value="M28_fam"/>
</dbReference>
<feature type="chain" id="PRO_5040547323" description="Peptide hydrolase" evidence="9">
    <location>
        <begin position="24"/>
        <end position="458"/>
    </location>
</feature>
<evidence type="ECO:0000313" key="13">
    <source>
        <dbReference type="Proteomes" id="UP000886653"/>
    </source>
</evidence>
<evidence type="ECO:0000256" key="3">
    <source>
        <dbReference type="ARBA" id="ARBA00022670"/>
    </source>
</evidence>
<dbReference type="Gene3D" id="3.40.630.10">
    <property type="entry name" value="Zn peptidases"/>
    <property type="match status" value="1"/>
</dbReference>